<keyword evidence="3" id="KW-1185">Reference proteome</keyword>
<feature type="region of interest" description="Disordered" evidence="1">
    <location>
        <begin position="46"/>
        <end position="73"/>
    </location>
</feature>
<sequence length="73" mass="8194">MEFAQRARRRTGSRPVVGVDGLLNDGITTAGAIVIAGGDKLRNRTCDHEQRTDVHEQHTSDHEERADGRRRDE</sequence>
<dbReference type="EMBL" id="BAABIE010000021">
    <property type="protein sequence ID" value="GAA4758071.1"/>
    <property type="molecule type" value="Genomic_DNA"/>
</dbReference>
<feature type="region of interest" description="Disordered" evidence="1">
    <location>
        <begin position="1"/>
        <end position="23"/>
    </location>
</feature>
<evidence type="ECO:0000313" key="2">
    <source>
        <dbReference type="EMBL" id="GAA4758071.1"/>
    </source>
</evidence>
<organism evidence="2 3">
    <name type="scientific">Gordonia alkaliphila</name>
    <dbReference type="NCBI Taxonomy" id="1053547"/>
    <lineage>
        <taxon>Bacteria</taxon>
        <taxon>Bacillati</taxon>
        <taxon>Actinomycetota</taxon>
        <taxon>Actinomycetes</taxon>
        <taxon>Mycobacteriales</taxon>
        <taxon>Gordoniaceae</taxon>
        <taxon>Gordonia</taxon>
    </lineage>
</organism>
<evidence type="ECO:0000313" key="3">
    <source>
        <dbReference type="Proteomes" id="UP001500822"/>
    </source>
</evidence>
<evidence type="ECO:0000256" key="1">
    <source>
        <dbReference type="SAM" id="MobiDB-lite"/>
    </source>
</evidence>
<feature type="compositionally biased region" description="Basic residues" evidence="1">
    <location>
        <begin position="1"/>
        <end position="12"/>
    </location>
</feature>
<gene>
    <name evidence="2" type="ORF">GCM10023217_32970</name>
</gene>
<accession>A0ABP8ZJP8</accession>
<dbReference type="Proteomes" id="UP001500822">
    <property type="component" value="Unassembled WGS sequence"/>
</dbReference>
<comment type="caution">
    <text evidence="2">The sequence shown here is derived from an EMBL/GenBank/DDBJ whole genome shotgun (WGS) entry which is preliminary data.</text>
</comment>
<name>A0ABP8ZJP8_9ACTN</name>
<proteinExistence type="predicted"/>
<protein>
    <submittedName>
        <fullName evidence="2">Uncharacterized protein</fullName>
    </submittedName>
</protein>
<reference evidence="3" key="1">
    <citation type="journal article" date="2019" name="Int. J. Syst. Evol. Microbiol.">
        <title>The Global Catalogue of Microorganisms (GCM) 10K type strain sequencing project: providing services to taxonomists for standard genome sequencing and annotation.</title>
        <authorList>
            <consortium name="The Broad Institute Genomics Platform"/>
            <consortium name="The Broad Institute Genome Sequencing Center for Infectious Disease"/>
            <person name="Wu L."/>
            <person name="Ma J."/>
        </authorList>
    </citation>
    <scope>NUCLEOTIDE SEQUENCE [LARGE SCALE GENOMIC DNA]</scope>
    <source>
        <strain evidence="3">JCM 18077</strain>
    </source>
</reference>